<accession>A0A1I9YWF4</accession>
<evidence type="ECO:0000313" key="2">
    <source>
        <dbReference type="Proteomes" id="UP000179860"/>
    </source>
</evidence>
<dbReference type="InterPro" id="IPR038084">
    <property type="entry name" value="PduO/GlcC-like_sf"/>
</dbReference>
<keyword evidence="1" id="KW-0614">Plasmid</keyword>
<dbReference type="AlphaFoldDB" id="A0A1I9YWF4"/>
<dbReference type="Proteomes" id="UP000179860">
    <property type="component" value="Plasmid pl2WSM5005"/>
</dbReference>
<dbReference type="InterPro" id="IPR005624">
    <property type="entry name" value="PduO/GlcC-like"/>
</dbReference>
<dbReference type="InterPro" id="IPR052517">
    <property type="entry name" value="GlcG_carb_metab_protein"/>
</dbReference>
<protein>
    <submittedName>
        <fullName evidence="1">Heme-binding protein</fullName>
    </submittedName>
</protein>
<proteinExistence type="predicted"/>
<dbReference type="KEGG" id="pspw:BJG93_33910"/>
<dbReference type="EMBL" id="CP017565">
    <property type="protein sequence ID" value="APA90549.1"/>
    <property type="molecule type" value="Genomic_DNA"/>
</dbReference>
<sequence length="144" mass="14781">MDTLSLDVANRIVVEALASARRNGFRPMALVVLDEAGLIKLTSREDGATALRINIAHGKAAAAFGLGVSSRTLLERAKDNPVFFGAIGTASEGKFVPQTGAILITSRSGAVLGAIGASGGTGDEDEQICIEGVRAAALYIAEEP</sequence>
<name>A0A1I9YWF4_9BURK</name>
<gene>
    <name evidence="1" type="ORF">BJG93_33910</name>
</gene>
<organism evidence="1 2">
    <name type="scientific">Paraburkholderia sprentiae WSM5005</name>
    <dbReference type="NCBI Taxonomy" id="754502"/>
    <lineage>
        <taxon>Bacteria</taxon>
        <taxon>Pseudomonadati</taxon>
        <taxon>Pseudomonadota</taxon>
        <taxon>Betaproteobacteria</taxon>
        <taxon>Burkholderiales</taxon>
        <taxon>Burkholderiaceae</taxon>
        <taxon>Paraburkholderia</taxon>
    </lineage>
</organism>
<dbReference type="SUPFAM" id="SSF143744">
    <property type="entry name" value="GlcG-like"/>
    <property type="match status" value="1"/>
</dbReference>
<dbReference type="PANTHER" id="PTHR34309:SF10">
    <property type="entry name" value="SLR1406 PROTEIN"/>
    <property type="match status" value="1"/>
</dbReference>
<dbReference type="OrthoDB" id="9815788at2"/>
<reference evidence="1" key="2">
    <citation type="submission" date="2021-06" db="EMBL/GenBank/DDBJ databases">
        <authorList>
            <person name="Rogers T.H."/>
            <person name="Ramsay J.P."/>
            <person name="Wang P."/>
            <person name="Terpolilli J."/>
        </authorList>
    </citation>
    <scope>NUCLEOTIDE SEQUENCE [LARGE SCALE GENOMIC DNA]</scope>
    <source>
        <strain evidence="1">WSM5005</strain>
        <plasmid evidence="1">pl2WSM5005</plasmid>
    </source>
</reference>
<dbReference type="RefSeq" id="WP_027193683.1">
    <property type="nucleotide sequence ID" value="NZ_CP017565.2"/>
</dbReference>
<dbReference type="PANTHER" id="PTHR34309">
    <property type="entry name" value="SLR1406 PROTEIN"/>
    <property type="match status" value="1"/>
</dbReference>
<evidence type="ECO:0000313" key="1">
    <source>
        <dbReference type="EMBL" id="APA90549.1"/>
    </source>
</evidence>
<geneLocation type="plasmid" evidence="1 2">
    <name>pl2WSM5005</name>
</geneLocation>
<keyword evidence="2" id="KW-1185">Reference proteome</keyword>
<reference evidence="1" key="1">
    <citation type="submission" date="2016-09" db="EMBL/GenBank/DDBJ databases">
        <title>The Complete Genome of Burkholderia sprentiae wsm5005.</title>
        <authorList>
            <person name="De Meyer S."/>
            <person name="Wang P."/>
            <person name="Terpolilli J."/>
        </authorList>
    </citation>
    <scope>NUCLEOTIDE SEQUENCE [LARGE SCALE GENOMIC DNA]</scope>
    <source>
        <strain evidence="1">WSM5005</strain>
        <plasmid evidence="1">pl2WSM5005</plasmid>
    </source>
</reference>
<dbReference type="Gene3D" id="3.30.450.150">
    <property type="entry name" value="Haem-degrading domain"/>
    <property type="match status" value="1"/>
</dbReference>
<dbReference type="Pfam" id="PF03928">
    <property type="entry name" value="HbpS-like"/>
    <property type="match status" value="1"/>
</dbReference>